<feature type="domain" description="ABC transporter" evidence="5">
    <location>
        <begin position="4"/>
        <end position="237"/>
    </location>
</feature>
<dbReference type="PANTHER" id="PTHR45772:SF7">
    <property type="entry name" value="AMINO ACID ABC TRANSPORTER ATP-BINDING PROTEIN"/>
    <property type="match status" value="1"/>
</dbReference>
<dbReference type="GO" id="GO:0005524">
    <property type="term" value="F:ATP binding"/>
    <property type="evidence" value="ECO:0007669"/>
    <property type="project" value="UniProtKB-KW"/>
</dbReference>
<dbReference type="InterPro" id="IPR027417">
    <property type="entry name" value="P-loop_NTPase"/>
</dbReference>
<dbReference type="AlphaFoldDB" id="A0A120FJ24"/>
<dbReference type="SMART" id="SM00382">
    <property type="entry name" value="AAA"/>
    <property type="match status" value="1"/>
</dbReference>
<evidence type="ECO:0000256" key="3">
    <source>
        <dbReference type="ARBA" id="ARBA00022840"/>
    </source>
</evidence>
<dbReference type="GO" id="GO:1903805">
    <property type="term" value="P:L-valine import across plasma membrane"/>
    <property type="evidence" value="ECO:0007669"/>
    <property type="project" value="TreeGrafter"/>
</dbReference>
<dbReference type="Pfam" id="PF00005">
    <property type="entry name" value="ABC_tran"/>
    <property type="match status" value="1"/>
</dbReference>
<dbReference type="PANTHER" id="PTHR45772">
    <property type="entry name" value="CONSERVED COMPONENT OF ABC TRANSPORTER FOR NATURAL AMINO ACIDS-RELATED"/>
    <property type="match status" value="1"/>
</dbReference>
<keyword evidence="7" id="KW-1185">Reference proteome</keyword>
<dbReference type="InterPro" id="IPR003439">
    <property type="entry name" value="ABC_transporter-like_ATP-bd"/>
</dbReference>
<dbReference type="GO" id="GO:0015188">
    <property type="term" value="F:L-isoleucine transmembrane transporter activity"/>
    <property type="evidence" value="ECO:0007669"/>
    <property type="project" value="TreeGrafter"/>
</dbReference>
<organism evidence="6 7">
    <name type="scientific">Bradyrhizobium macuxiense</name>
    <dbReference type="NCBI Taxonomy" id="1755647"/>
    <lineage>
        <taxon>Bacteria</taxon>
        <taxon>Pseudomonadati</taxon>
        <taxon>Pseudomonadota</taxon>
        <taxon>Alphaproteobacteria</taxon>
        <taxon>Hyphomicrobiales</taxon>
        <taxon>Nitrobacteraceae</taxon>
        <taxon>Bradyrhizobium</taxon>
    </lineage>
</organism>
<comment type="function">
    <text evidence="4">Involved in beta-(1--&gt;2)glucan export. Transmembrane domains (TMD) form a pore in the inner membrane and the ATP-binding domain (NBD) is responsible for energy generation.</text>
</comment>
<name>A0A120FJ24_9BRAD</name>
<keyword evidence="2" id="KW-0547">Nucleotide-binding</keyword>
<keyword evidence="3 6" id="KW-0067">ATP-binding</keyword>
<evidence type="ECO:0000256" key="2">
    <source>
        <dbReference type="ARBA" id="ARBA00022741"/>
    </source>
</evidence>
<dbReference type="GO" id="GO:0005304">
    <property type="term" value="F:L-valine transmembrane transporter activity"/>
    <property type="evidence" value="ECO:0007669"/>
    <property type="project" value="TreeGrafter"/>
</dbReference>
<dbReference type="GO" id="GO:0015192">
    <property type="term" value="F:L-phenylalanine transmembrane transporter activity"/>
    <property type="evidence" value="ECO:0007669"/>
    <property type="project" value="TreeGrafter"/>
</dbReference>
<dbReference type="GO" id="GO:0005886">
    <property type="term" value="C:plasma membrane"/>
    <property type="evidence" value="ECO:0007669"/>
    <property type="project" value="TreeGrafter"/>
</dbReference>
<dbReference type="InterPro" id="IPR051120">
    <property type="entry name" value="ABC_AA/LPS_Transport"/>
</dbReference>
<dbReference type="GO" id="GO:0015808">
    <property type="term" value="P:L-alanine transport"/>
    <property type="evidence" value="ECO:0007669"/>
    <property type="project" value="TreeGrafter"/>
</dbReference>
<evidence type="ECO:0000259" key="5">
    <source>
        <dbReference type="PROSITE" id="PS50893"/>
    </source>
</evidence>
<dbReference type="EMBL" id="LNCU01000107">
    <property type="protein sequence ID" value="KWV48422.1"/>
    <property type="molecule type" value="Genomic_DNA"/>
</dbReference>
<dbReference type="RefSeq" id="WP_066513435.1">
    <property type="nucleotide sequence ID" value="NZ_LNCU01000107.1"/>
</dbReference>
<comment type="caution">
    <text evidence="6">The sequence shown here is derived from an EMBL/GenBank/DDBJ whole genome shotgun (WGS) entry which is preliminary data.</text>
</comment>
<sequence length="239" mass="25475">MPILELDQVSKSFGSLKVTDDVTFGVEPGEALGIIGPNGAGKSTLFNLITGNVRVDAGRVSFDGADVTRTPPMKRCHAGVGRTFQIPQPFEKLTVFENLVVAAAMGSRKAESEVTDRCADILVRTGLVERANVLAGGLGLLQRKRLELARALATDPKLLLLDEIAGGLTEAECRSLVDTIRSIHASGVTIVWIEHVLHALNAIVQRLLVLNFGKVVGIGAPEEIMASSAVREIYLGIDV</sequence>
<dbReference type="PROSITE" id="PS50893">
    <property type="entry name" value="ABC_TRANSPORTER_2"/>
    <property type="match status" value="1"/>
</dbReference>
<evidence type="ECO:0000256" key="1">
    <source>
        <dbReference type="ARBA" id="ARBA00022448"/>
    </source>
</evidence>
<reference evidence="6 7" key="1">
    <citation type="submission" date="2015-11" db="EMBL/GenBank/DDBJ databases">
        <title>Draft Genome Sequence of the Strain BR 10303 (Bradyrhizobium sp.) isolated from nodules of Centrolobium paraense.</title>
        <authorList>
            <person name="Zelli J.E."/>
            <person name="Simoes-Araujo J.L."/>
            <person name="Barauna A.C."/>
            <person name="Silva K."/>
        </authorList>
    </citation>
    <scope>NUCLEOTIDE SEQUENCE [LARGE SCALE GENOMIC DNA]</scope>
    <source>
        <strain evidence="6 7">BR 10303</strain>
    </source>
</reference>
<dbReference type="InterPro" id="IPR003593">
    <property type="entry name" value="AAA+_ATPase"/>
</dbReference>
<protein>
    <submittedName>
        <fullName evidence="6">ABC transporter ATP-binding protein</fullName>
    </submittedName>
</protein>
<dbReference type="GO" id="GO:0016887">
    <property type="term" value="F:ATP hydrolysis activity"/>
    <property type="evidence" value="ECO:0007669"/>
    <property type="project" value="InterPro"/>
</dbReference>
<evidence type="ECO:0000313" key="6">
    <source>
        <dbReference type="EMBL" id="KWV48422.1"/>
    </source>
</evidence>
<accession>A0A120FJ24</accession>
<evidence type="ECO:0000256" key="4">
    <source>
        <dbReference type="ARBA" id="ARBA00024722"/>
    </source>
</evidence>
<evidence type="ECO:0000313" key="7">
    <source>
        <dbReference type="Proteomes" id="UP000057737"/>
    </source>
</evidence>
<proteinExistence type="predicted"/>
<gene>
    <name evidence="6" type="ORF">AS156_18245</name>
</gene>
<keyword evidence="1" id="KW-0813">Transport</keyword>
<dbReference type="SUPFAM" id="SSF52540">
    <property type="entry name" value="P-loop containing nucleoside triphosphate hydrolases"/>
    <property type="match status" value="1"/>
</dbReference>
<dbReference type="Gene3D" id="3.40.50.300">
    <property type="entry name" value="P-loop containing nucleotide triphosphate hydrolases"/>
    <property type="match status" value="1"/>
</dbReference>
<dbReference type="Proteomes" id="UP000057737">
    <property type="component" value="Unassembled WGS sequence"/>
</dbReference>
<dbReference type="CDD" id="cd03219">
    <property type="entry name" value="ABC_Mj1267_LivG_branched"/>
    <property type="match status" value="1"/>
</dbReference>
<dbReference type="OrthoDB" id="9779872at2"/>
<dbReference type="GO" id="GO:1903806">
    <property type="term" value="P:L-isoleucine import across plasma membrane"/>
    <property type="evidence" value="ECO:0007669"/>
    <property type="project" value="TreeGrafter"/>
</dbReference>
<dbReference type="GO" id="GO:0042941">
    <property type="term" value="P:D-alanine transmembrane transport"/>
    <property type="evidence" value="ECO:0007669"/>
    <property type="project" value="TreeGrafter"/>
</dbReference>